<dbReference type="Pfam" id="PF16444">
    <property type="entry name" value="DUF5041"/>
    <property type="match status" value="1"/>
</dbReference>
<sequence length="235" mass="26934">MKSLMTALALIISSVSYAADSLKVRQTEPELSDIYVALESLGITMYRFDLKDFLSARYNVSVYVDEFADGEKTSGSHEFSLGTNIESLKGFDETEQDYIRERYDIPEDSYEWNRITDITIHTCGQDDSSAFIIADIAGAGRCSFPVKRYPTGPDSTYFYHSRPFSFNGIQYDFTTVSIPLVLYGSGWYDQEHNLVRFCGEEKIDPEMQAEILGYIPHYYIVYLKMTLCKEDEKNQ</sequence>
<dbReference type="AlphaFoldDB" id="A0A9D9ESK9"/>
<comment type="caution">
    <text evidence="2">The sequence shown here is derived from an EMBL/GenBank/DDBJ whole genome shotgun (WGS) entry which is preliminary data.</text>
</comment>
<name>A0A9D9ESK9_9BACT</name>
<reference evidence="2" key="1">
    <citation type="submission" date="2020-10" db="EMBL/GenBank/DDBJ databases">
        <authorList>
            <person name="Gilroy R."/>
        </authorList>
    </citation>
    <scope>NUCLEOTIDE SEQUENCE</scope>
    <source>
        <strain evidence="2">B1-20833</strain>
    </source>
</reference>
<proteinExistence type="predicted"/>
<evidence type="ECO:0000256" key="1">
    <source>
        <dbReference type="SAM" id="SignalP"/>
    </source>
</evidence>
<gene>
    <name evidence="2" type="ORF">IAC06_02985</name>
</gene>
<reference evidence="2" key="2">
    <citation type="journal article" date="2021" name="PeerJ">
        <title>Extensive microbial diversity within the chicken gut microbiome revealed by metagenomics and culture.</title>
        <authorList>
            <person name="Gilroy R."/>
            <person name="Ravi A."/>
            <person name="Getino M."/>
            <person name="Pursley I."/>
            <person name="Horton D.L."/>
            <person name="Alikhan N.F."/>
            <person name="Baker D."/>
            <person name="Gharbi K."/>
            <person name="Hall N."/>
            <person name="Watson M."/>
            <person name="Adriaenssens E.M."/>
            <person name="Foster-Nyarko E."/>
            <person name="Jarju S."/>
            <person name="Secka A."/>
            <person name="Antonio M."/>
            <person name="Oren A."/>
            <person name="Chaudhuri R.R."/>
            <person name="La Ragione R."/>
            <person name="Hildebrand F."/>
            <person name="Pallen M.J."/>
        </authorList>
    </citation>
    <scope>NUCLEOTIDE SEQUENCE</scope>
    <source>
        <strain evidence="2">B1-20833</strain>
    </source>
</reference>
<protein>
    <submittedName>
        <fullName evidence="2">DUF5041 domain-containing protein</fullName>
    </submittedName>
</protein>
<feature type="signal peptide" evidence="1">
    <location>
        <begin position="1"/>
        <end position="18"/>
    </location>
</feature>
<dbReference type="Proteomes" id="UP000823661">
    <property type="component" value="Unassembled WGS sequence"/>
</dbReference>
<feature type="chain" id="PRO_5039402120" evidence="1">
    <location>
        <begin position="19"/>
        <end position="235"/>
    </location>
</feature>
<dbReference type="EMBL" id="JADIMI010000024">
    <property type="protein sequence ID" value="MBO8451835.1"/>
    <property type="molecule type" value="Genomic_DNA"/>
</dbReference>
<keyword evidence="1" id="KW-0732">Signal</keyword>
<accession>A0A9D9ESK9</accession>
<organism evidence="2 3">
    <name type="scientific">Candidatus Cryptobacteroides intestinavium</name>
    <dbReference type="NCBI Taxonomy" id="2840766"/>
    <lineage>
        <taxon>Bacteria</taxon>
        <taxon>Pseudomonadati</taxon>
        <taxon>Bacteroidota</taxon>
        <taxon>Bacteroidia</taxon>
        <taxon>Bacteroidales</taxon>
        <taxon>Candidatus Cryptobacteroides</taxon>
    </lineage>
</organism>
<evidence type="ECO:0000313" key="2">
    <source>
        <dbReference type="EMBL" id="MBO8451835.1"/>
    </source>
</evidence>
<evidence type="ECO:0000313" key="3">
    <source>
        <dbReference type="Proteomes" id="UP000823661"/>
    </source>
</evidence>
<dbReference type="InterPro" id="IPR032222">
    <property type="entry name" value="DUF5041"/>
</dbReference>